<organism evidence="2 3">
    <name type="scientific">Caenorhabditis nigoni</name>
    <dbReference type="NCBI Taxonomy" id="1611254"/>
    <lineage>
        <taxon>Eukaryota</taxon>
        <taxon>Metazoa</taxon>
        <taxon>Ecdysozoa</taxon>
        <taxon>Nematoda</taxon>
        <taxon>Chromadorea</taxon>
        <taxon>Rhabditida</taxon>
        <taxon>Rhabditina</taxon>
        <taxon>Rhabditomorpha</taxon>
        <taxon>Rhabditoidea</taxon>
        <taxon>Rhabditidae</taxon>
        <taxon>Peloderinae</taxon>
        <taxon>Caenorhabditis</taxon>
    </lineage>
</organism>
<reference evidence="3" key="1">
    <citation type="submission" date="2017-10" db="EMBL/GenBank/DDBJ databases">
        <title>Rapid genome shrinkage in a self-fertile nematode reveals novel sperm competition proteins.</title>
        <authorList>
            <person name="Yin D."/>
            <person name="Schwarz E.M."/>
            <person name="Thomas C.G."/>
            <person name="Felde R.L."/>
            <person name="Korf I.F."/>
            <person name="Cutter A.D."/>
            <person name="Schartner C.M."/>
            <person name="Ralston E.J."/>
            <person name="Meyer B.J."/>
            <person name="Haag E.S."/>
        </authorList>
    </citation>
    <scope>NUCLEOTIDE SEQUENCE [LARGE SCALE GENOMIC DNA]</scope>
    <source>
        <strain evidence="3">JU1422</strain>
    </source>
</reference>
<keyword evidence="3" id="KW-1185">Reference proteome</keyword>
<comment type="caution">
    <text evidence="2">The sequence shown here is derived from an EMBL/GenBank/DDBJ whole genome shotgun (WGS) entry which is preliminary data.</text>
</comment>
<gene>
    <name evidence="2" type="primary">Cnig_chr_IV.g16220</name>
    <name evidence="2" type="ORF">B9Z55_016220</name>
</gene>
<evidence type="ECO:0000313" key="3">
    <source>
        <dbReference type="Proteomes" id="UP000230233"/>
    </source>
</evidence>
<name>A0A2G5UDS7_9PELO</name>
<evidence type="ECO:0000313" key="2">
    <source>
        <dbReference type="EMBL" id="PIC37674.1"/>
    </source>
</evidence>
<sequence length="92" mass="10087">MDSRSIEGSGDGEEANQDSEAVPSTSSPPGATQQALGPLSSIPKHLNRRCSVEKLPAVQASYSKESKSIRGVSEDLEMEKKIEIWIWMERRA</sequence>
<proteinExistence type="predicted"/>
<feature type="compositionally biased region" description="Polar residues" evidence="1">
    <location>
        <begin position="18"/>
        <end position="35"/>
    </location>
</feature>
<feature type="region of interest" description="Disordered" evidence="1">
    <location>
        <begin position="1"/>
        <end position="44"/>
    </location>
</feature>
<dbReference type="Proteomes" id="UP000230233">
    <property type="component" value="Chromosome IV"/>
</dbReference>
<evidence type="ECO:0000256" key="1">
    <source>
        <dbReference type="SAM" id="MobiDB-lite"/>
    </source>
</evidence>
<protein>
    <submittedName>
        <fullName evidence="2">Uncharacterized protein</fullName>
    </submittedName>
</protein>
<dbReference type="AlphaFoldDB" id="A0A2G5UDS7"/>
<dbReference type="EMBL" id="PDUG01000004">
    <property type="protein sequence ID" value="PIC37674.1"/>
    <property type="molecule type" value="Genomic_DNA"/>
</dbReference>
<accession>A0A2G5UDS7</accession>